<evidence type="ECO:0000313" key="3">
    <source>
        <dbReference type="Proteomes" id="UP000180253"/>
    </source>
</evidence>
<gene>
    <name evidence="2" type="ORF">BIW53_14120</name>
</gene>
<feature type="chain" id="PRO_5010167525" description="DUF3828 domain-containing protein" evidence="1">
    <location>
        <begin position="19"/>
        <end position="239"/>
    </location>
</feature>
<proteinExistence type="predicted"/>
<sequence length="239" mass="26950">MKKLFMLPLLICSAGVLANVTSVPSFASIQTTLISDANTLGISHQRYADAVIKYERFMTKLIAPQGYQDYNIPDIVAFEQLPAVSVIYPNGELLTPELQQSLIEQINHNDTKLANYLGLSVLELYLFLKLHSQSVMEGKLPINNAIAPDDLAPLLEDYVEVVCRADCSNFGMTSNDFYDLLNAMRDHYVRGMYRDIKVISRNHDGSLHDIAMWRKRHDGLIWKLRAATCDDEISCPVEP</sequence>
<keyword evidence="3" id="KW-1185">Reference proteome</keyword>
<dbReference type="RefSeq" id="WP_070992660.1">
    <property type="nucleotide sequence ID" value="NZ_CBCSHD010000014.1"/>
</dbReference>
<accession>A0A1S1N7Q2</accession>
<name>A0A1S1N7Q2_9GAMM</name>
<evidence type="ECO:0000256" key="1">
    <source>
        <dbReference type="SAM" id="SignalP"/>
    </source>
</evidence>
<dbReference type="EMBL" id="MNAN01000033">
    <property type="protein sequence ID" value="OHU94684.1"/>
    <property type="molecule type" value="Genomic_DNA"/>
</dbReference>
<keyword evidence="1" id="KW-0732">Signal</keyword>
<dbReference type="AlphaFoldDB" id="A0A1S1N7Q2"/>
<reference evidence="2 3" key="1">
    <citation type="submission" date="2016-10" db="EMBL/GenBank/DDBJ databases">
        <title>Pseudoalteromonas amylolytica sp. nov., isolated from the surface seawater.</title>
        <authorList>
            <person name="Wu Y.-H."/>
            <person name="Cheng H."/>
            <person name="Jin X.-B."/>
            <person name="Wang C.-S."/>
            <person name="Xu X.-W."/>
        </authorList>
    </citation>
    <scope>NUCLEOTIDE SEQUENCE [LARGE SCALE GENOMIC DNA]</scope>
    <source>
        <strain evidence="2 3">JCM 12483</strain>
    </source>
</reference>
<protein>
    <recommendedName>
        <fullName evidence="4">DUF3828 domain-containing protein</fullName>
    </recommendedName>
</protein>
<comment type="caution">
    <text evidence="2">The sequence shown here is derived from an EMBL/GenBank/DDBJ whole genome shotgun (WGS) entry which is preliminary data.</text>
</comment>
<dbReference type="OrthoDB" id="6292057at2"/>
<organism evidence="2 3">
    <name type="scientific">Pseudoalteromonas byunsanensis</name>
    <dbReference type="NCBI Taxonomy" id="327939"/>
    <lineage>
        <taxon>Bacteria</taxon>
        <taxon>Pseudomonadati</taxon>
        <taxon>Pseudomonadota</taxon>
        <taxon>Gammaproteobacteria</taxon>
        <taxon>Alteromonadales</taxon>
        <taxon>Pseudoalteromonadaceae</taxon>
        <taxon>Pseudoalteromonas</taxon>
    </lineage>
</organism>
<feature type="signal peptide" evidence="1">
    <location>
        <begin position="1"/>
        <end position="18"/>
    </location>
</feature>
<dbReference type="Proteomes" id="UP000180253">
    <property type="component" value="Unassembled WGS sequence"/>
</dbReference>
<evidence type="ECO:0008006" key="4">
    <source>
        <dbReference type="Google" id="ProtNLM"/>
    </source>
</evidence>
<evidence type="ECO:0000313" key="2">
    <source>
        <dbReference type="EMBL" id="OHU94684.1"/>
    </source>
</evidence>